<protein>
    <submittedName>
        <fullName evidence="5">Uncharacterized protein</fullName>
    </submittedName>
</protein>
<dbReference type="Pfam" id="PF13193">
    <property type="entry name" value="AMP-binding_C"/>
    <property type="match status" value="1"/>
</dbReference>
<feature type="domain" description="AMP-binding enzyme C-terminal" evidence="3">
    <location>
        <begin position="571"/>
        <end position="652"/>
    </location>
</feature>
<evidence type="ECO:0000259" key="4">
    <source>
        <dbReference type="Pfam" id="PF16177"/>
    </source>
</evidence>
<dbReference type="InterPro" id="IPR045851">
    <property type="entry name" value="AMP-bd_C_sf"/>
</dbReference>
<dbReference type="PANTHER" id="PTHR43347:SF3">
    <property type="entry name" value="ACYL-COA SYNTHETASE SHORT-CHAIN FAMILY MEMBER 3, MITOCHONDRIAL"/>
    <property type="match status" value="1"/>
</dbReference>
<dbReference type="AlphaFoldDB" id="A0A9W8CK81"/>
<sequence length="710" mass="78938">MSLFTKDSPLDYTNDSIPQKKAHRLSLEDPQGFWMKQALEFIDWDKAPTVAISQTKPGMLHKALWFPDGRLNVCYNAVDRHVLNGRGDQIAVIYDSPVTDSVRKYTYNELLREVKCFASVLKRHGVVCGDTVLLYMAMVPQTLIAMLACARVGAIHSVVFGGFAPVELAKRISDCQPKVVLSNTCGLESKNKIVPYKPLLDKAFELAKYRPQATIILQREQLRVPLDPLKNEFYWDTELANASSSAEDIGCVMVESNHPLYMLYTSGTTGTPKGIIRPCGPHAVALIYAQRYMYGLHPGETMFTFSDFGWTLGHSYAAYGPLLNGSTTVIFEGKPVGTPDAGQLYRVFSQHNVRVFLCAPTVVVVLRRADPQGIFRAKYDLTHMRGLFLAGERCTPEIHRWWISTITGCAPSAEEPTISCSDEISNVVSDNWWQTESGSPMTGICIGHSNDGADVVPIKYGSAGMMLPGCDLRVIRVKEGLDEDEGIDANPEFAESDEVGNIVAKLPLPPGFITTLWKDDERFFDAYFRRYPGYYDTGDTGMIDSEGYVHILSRTDDVIKVAAHRLSTSSIEEVVFNHNAIAECCVVSRPDAIKGRVPMVFAALRAVNNEDSKGTVQKELVQLARTRVGPIVSLYPHNVVFVDRLPKTRSGKILRKMIRMMIDSVYDSLAQGVPVYEDRCPIATPATIEDASVKMETWHTIVNLCHNTPM</sequence>
<feature type="domain" description="Acetyl-coenzyme A synthetase N-terminal" evidence="4">
    <location>
        <begin position="20"/>
        <end position="77"/>
    </location>
</feature>
<dbReference type="Gene3D" id="3.40.50.12780">
    <property type="entry name" value="N-terminal domain of ligase-like"/>
    <property type="match status" value="1"/>
</dbReference>
<dbReference type="PANTHER" id="PTHR43347">
    <property type="entry name" value="ACYL-COA SYNTHETASE"/>
    <property type="match status" value="1"/>
</dbReference>
<dbReference type="Gene3D" id="3.30.300.30">
    <property type="match status" value="1"/>
</dbReference>
<dbReference type="InterPro" id="IPR042099">
    <property type="entry name" value="ANL_N_sf"/>
</dbReference>
<gene>
    <name evidence="5" type="ORF">LPJ64_002760</name>
</gene>
<dbReference type="GO" id="GO:0050218">
    <property type="term" value="F:propionate-CoA ligase activity"/>
    <property type="evidence" value="ECO:0007669"/>
    <property type="project" value="TreeGrafter"/>
</dbReference>
<dbReference type="Proteomes" id="UP001145021">
    <property type="component" value="Unassembled WGS sequence"/>
</dbReference>
<comment type="caution">
    <text evidence="5">The sequence shown here is derived from an EMBL/GenBank/DDBJ whole genome shotgun (WGS) entry which is preliminary data.</text>
</comment>
<dbReference type="InterPro" id="IPR032387">
    <property type="entry name" value="ACAS_N"/>
</dbReference>
<comment type="similarity">
    <text evidence="1">Belongs to the ATP-dependent AMP-binding enzyme family.</text>
</comment>
<accession>A0A9W8CK81</accession>
<keyword evidence="6" id="KW-1185">Reference proteome</keyword>
<dbReference type="InterPro" id="IPR025110">
    <property type="entry name" value="AMP-bd_C"/>
</dbReference>
<evidence type="ECO:0000313" key="6">
    <source>
        <dbReference type="Proteomes" id="UP001145021"/>
    </source>
</evidence>
<evidence type="ECO:0000259" key="2">
    <source>
        <dbReference type="Pfam" id="PF00501"/>
    </source>
</evidence>
<reference evidence="5" key="1">
    <citation type="submission" date="2022-07" db="EMBL/GenBank/DDBJ databases">
        <title>Phylogenomic reconstructions and comparative analyses of Kickxellomycotina fungi.</title>
        <authorList>
            <person name="Reynolds N.K."/>
            <person name="Stajich J.E."/>
            <person name="Barry K."/>
            <person name="Grigoriev I.V."/>
            <person name="Crous P."/>
            <person name="Smith M.E."/>
        </authorList>
    </citation>
    <scope>NUCLEOTIDE SEQUENCE</scope>
    <source>
        <strain evidence="5">NBRC 105413</strain>
    </source>
</reference>
<evidence type="ECO:0000313" key="5">
    <source>
        <dbReference type="EMBL" id="KAJ1645676.1"/>
    </source>
</evidence>
<evidence type="ECO:0000259" key="3">
    <source>
        <dbReference type="Pfam" id="PF13193"/>
    </source>
</evidence>
<evidence type="ECO:0000256" key="1">
    <source>
        <dbReference type="ARBA" id="ARBA00006432"/>
    </source>
</evidence>
<dbReference type="EMBL" id="JANBOH010000094">
    <property type="protein sequence ID" value="KAJ1645676.1"/>
    <property type="molecule type" value="Genomic_DNA"/>
</dbReference>
<name>A0A9W8CK81_9FUNG</name>
<organism evidence="5 6">
    <name type="scientific">Coemansia asiatica</name>
    <dbReference type="NCBI Taxonomy" id="1052880"/>
    <lineage>
        <taxon>Eukaryota</taxon>
        <taxon>Fungi</taxon>
        <taxon>Fungi incertae sedis</taxon>
        <taxon>Zoopagomycota</taxon>
        <taxon>Kickxellomycotina</taxon>
        <taxon>Kickxellomycetes</taxon>
        <taxon>Kickxellales</taxon>
        <taxon>Kickxellaceae</taxon>
        <taxon>Coemansia</taxon>
    </lineage>
</organism>
<dbReference type="SUPFAM" id="SSF56801">
    <property type="entry name" value="Acetyl-CoA synthetase-like"/>
    <property type="match status" value="1"/>
</dbReference>
<dbReference type="Pfam" id="PF16177">
    <property type="entry name" value="ACAS_N"/>
    <property type="match status" value="1"/>
</dbReference>
<dbReference type="Pfam" id="PF00501">
    <property type="entry name" value="AMP-binding"/>
    <property type="match status" value="1"/>
</dbReference>
<feature type="domain" description="AMP-dependent synthetase/ligase" evidence="2">
    <location>
        <begin position="83"/>
        <end position="479"/>
    </location>
</feature>
<dbReference type="InterPro" id="IPR020845">
    <property type="entry name" value="AMP-binding_CS"/>
</dbReference>
<proteinExistence type="inferred from homology"/>
<dbReference type="InterPro" id="IPR000873">
    <property type="entry name" value="AMP-dep_synth/lig_dom"/>
</dbReference>
<dbReference type="PROSITE" id="PS00455">
    <property type="entry name" value="AMP_BINDING"/>
    <property type="match status" value="1"/>
</dbReference>